<name>A0ABY5J132_9BACT</name>
<dbReference type="Proteomes" id="UP001059576">
    <property type="component" value="Chromosome"/>
</dbReference>
<gene>
    <name evidence="1" type="ORF">NPA09_00025</name>
</gene>
<dbReference type="EMBL" id="CP101808">
    <property type="protein sequence ID" value="UUD36958.1"/>
    <property type="molecule type" value="Genomic_DNA"/>
</dbReference>
<organism evidence="1 2">
    <name type="scientific">Mycoplasmopsis equigenitalium</name>
    <dbReference type="NCBI Taxonomy" id="114883"/>
    <lineage>
        <taxon>Bacteria</taxon>
        <taxon>Bacillati</taxon>
        <taxon>Mycoplasmatota</taxon>
        <taxon>Mycoplasmoidales</taxon>
        <taxon>Metamycoplasmataceae</taxon>
        <taxon>Mycoplasmopsis</taxon>
    </lineage>
</organism>
<sequence>MELNKNNIEALNILIQIVEKNKMFYSLSRDLVEYIHFGAVNNLIEPDYGIILNPNDYFKLKLMYPENFYDNSDLLNGELCPVFINNENAINIYLFVPTNNKKYNQFLRKIDRNNYIFVLKNKDKFNKWTIFKSMIIKGLKFLYKESNLKVLINSLLEYEYTNFAYVHAYMQATKNNLYTNISFKTDMCNFNNFDYKYCVEFKKKAD</sequence>
<accession>A0ABY5J132</accession>
<evidence type="ECO:0000313" key="1">
    <source>
        <dbReference type="EMBL" id="UUD36958.1"/>
    </source>
</evidence>
<reference evidence="1" key="1">
    <citation type="submission" date="2022-07" db="EMBL/GenBank/DDBJ databases">
        <title>Complete genome of Mycoplasma equigenitalium type strain T37.</title>
        <authorList>
            <person name="Spergser J."/>
        </authorList>
    </citation>
    <scope>NUCLEOTIDE SEQUENCE</scope>
    <source>
        <strain evidence="1">T37</strain>
    </source>
</reference>
<protein>
    <submittedName>
        <fullName evidence="1">Uncharacterized protein</fullName>
    </submittedName>
</protein>
<evidence type="ECO:0000313" key="2">
    <source>
        <dbReference type="Proteomes" id="UP001059576"/>
    </source>
</evidence>
<proteinExistence type="predicted"/>
<dbReference type="RefSeq" id="WP_129722687.1">
    <property type="nucleotide sequence ID" value="NZ_CP101808.1"/>
</dbReference>
<keyword evidence="2" id="KW-1185">Reference proteome</keyword>